<comment type="caution">
    <text evidence="5">The sequence shown here is derived from an EMBL/GenBank/DDBJ whole genome shotgun (WGS) entry which is preliminary data.</text>
</comment>
<organism evidence="5 6">
    <name type="scientific">Tritrichomonas musculus</name>
    <dbReference type="NCBI Taxonomy" id="1915356"/>
    <lineage>
        <taxon>Eukaryota</taxon>
        <taxon>Metamonada</taxon>
        <taxon>Parabasalia</taxon>
        <taxon>Tritrichomonadida</taxon>
        <taxon>Tritrichomonadidae</taxon>
        <taxon>Tritrichomonas</taxon>
    </lineage>
</organism>
<dbReference type="SUPFAM" id="SSF54928">
    <property type="entry name" value="RNA-binding domain, RBD"/>
    <property type="match status" value="1"/>
</dbReference>
<evidence type="ECO:0000313" key="5">
    <source>
        <dbReference type="EMBL" id="KAK8889265.1"/>
    </source>
</evidence>
<feature type="region of interest" description="Disordered" evidence="3">
    <location>
        <begin position="274"/>
        <end position="363"/>
    </location>
</feature>
<accession>A0ABR2KGV0</accession>
<protein>
    <recommendedName>
        <fullName evidence="4">RRM domain-containing protein</fullName>
    </recommendedName>
</protein>
<dbReference type="InterPro" id="IPR000504">
    <property type="entry name" value="RRM_dom"/>
</dbReference>
<feature type="region of interest" description="Disordered" evidence="3">
    <location>
        <begin position="1"/>
        <end position="38"/>
    </location>
</feature>
<dbReference type="Gene3D" id="3.30.70.330">
    <property type="match status" value="2"/>
</dbReference>
<gene>
    <name evidence="5" type="ORF">M9Y10_034011</name>
</gene>
<proteinExistence type="predicted"/>
<keyword evidence="1 2" id="KW-0694">RNA-binding</keyword>
<feature type="compositionally biased region" description="Pro residues" evidence="3">
    <location>
        <begin position="277"/>
        <end position="288"/>
    </location>
</feature>
<dbReference type="PROSITE" id="PS50102">
    <property type="entry name" value="RRM"/>
    <property type="match status" value="1"/>
</dbReference>
<dbReference type="SMART" id="SM00360">
    <property type="entry name" value="RRM"/>
    <property type="match status" value="2"/>
</dbReference>
<dbReference type="Pfam" id="PF00076">
    <property type="entry name" value="RRM_1"/>
    <property type="match status" value="1"/>
</dbReference>
<evidence type="ECO:0000256" key="1">
    <source>
        <dbReference type="ARBA" id="ARBA00022884"/>
    </source>
</evidence>
<evidence type="ECO:0000256" key="3">
    <source>
        <dbReference type="SAM" id="MobiDB-lite"/>
    </source>
</evidence>
<dbReference type="PANTHER" id="PTHR23189">
    <property type="entry name" value="RNA RECOGNITION MOTIF-CONTAINING"/>
    <property type="match status" value="1"/>
</dbReference>
<name>A0ABR2KGV0_9EUKA</name>
<reference evidence="5 6" key="1">
    <citation type="submission" date="2024-04" db="EMBL/GenBank/DDBJ databases">
        <title>Tritrichomonas musculus Genome.</title>
        <authorList>
            <person name="Alves-Ferreira E."/>
            <person name="Grigg M."/>
            <person name="Lorenzi H."/>
            <person name="Galac M."/>
        </authorList>
    </citation>
    <scope>NUCLEOTIDE SEQUENCE [LARGE SCALE GENOMIC DNA]</scope>
    <source>
        <strain evidence="5 6">EAF2021</strain>
    </source>
</reference>
<evidence type="ECO:0000259" key="4">
    <source>
        <dbReference type="PROSITE" id="PS50102"/>
    </source>
</evidence>
<evidence type="ECO:0000313" key="6">
    <source>
        <dbReference type="Proteomes" id="UP001470230"/>
    </source>
</evidence>
<keyword evidence="6" id="KW-1185">Reference proteome</keyword>
<feature type="domain" description="RRM" evidence="4">
    <location>
        <begin position="65"/>
        <end position="138"/>
    </location>
</feature>
<dbReference type="Proteomes" id="UP001470230">
    <property type="component" value="Unassembled WGS sequence"/>
</dbReference>
<feature type="compositionally biased region" description="Pro residues" evidence="3">
    <location>
        <begin position="12"/>
        <end position="29"/>
    </location>
</feature>
<feature type="compositionally biased region" description="Low complexity" evidence="3">
    <location>
        <begin position="308"/>
        <end position="328"/>
    </location>
</feature>
<dbReference type="InterPro" id="IPR035979">
    <property type="entry name" value="RBD_domain_sf"/>
</dbReference>
<sequence>MKGSYKPNYTIPGPPVPEAPQQPMYPPGNMPYQQPYPQQYNTYQPVNQPRPKAPPIPAKNKKPIHTAFFSNIPFNYPIESFKQFVSQYGEIVNMYSLIDKKGIAFVTYYDIRNAEKAVEQANDKLLNGRNIRTNYANKSFFPHRDPRATCASIIIRCDKMPSNIQLQDVFNSMKEYGEIQQALPGEQPGQFIIRYYDIRDAQKAYHTTNQRLTIKNESLSMDFLLDDEDNETPPNMMNQPMYNQPPYIPQNPYEQPYMQQPPPNYGMPMPHYGVPPQQIPPQQIPPQPTYGMPSPTTEQGMMPPPQPNYGMPPQYQPPIQGQPSQSSPPQTPLYQVPPQDKAATQRSLEKLKMLIGSTNNENK</sequence>
<dbReference type="EMBL" id="JAPFFF010000005">
    <property type="protein sequence ID" value="KAK8889265.1"/>
    <property type="molecule type" value="Genomic_DNA"/>
</dbReference>
<dbReference type="InterPro" id="IPR012677">
    <property type="entry name" value="Nucleotide-bd_a/b_plait_sf"/>
</dbReference>
<evidence type="ECO:0000256" key="2">
    <source>
        <dbReference type="PROSITE-ProRule" id="PRU00176"/>
    </source>
</evidence>